<dbReference type="RefSeq" id="WP_172177000.1">
    <property type="nucleotide sequence ID" value="NZ_CASGIA010000002.1"/>
</dbReference>
<comment type="caution">
    <text evidence="2">The sequence shown here is derived from an EMBL/GenBank/DDBJ whole genome shotgun (WGS) entry which is preliminary data.</text>
</comment>
<protein>
    <submittedName>
        <fullName evidence="2">Uncharacterized protein</fullName>
    </submittedName>
</protein>
<feature type="region of interest" description="Disordered" evidence="1">
    <location>
        <begin position="43"/>
        <end position="81"/>
    </location>
</feature>
<name>A0ABX2AVJ3_9BACT</name>
<dbReference type="EMBL" id="JABKKE010000006">
    <property type="protein sequence ID" value="NPE13685.1"/>
    <property type="molecule type" value="Genomic_DNA"/>
</dbReference>
<keyword evidence="3" id="KW-1185">Reference proteome</keyword>
<sequence>MEKKEKCCNKPVEKTECKNKKNSTENCDKEVKDTKCCEKEKDAESCDKKKKDKAVEDCTTEKGNKQKTETPKNGKSSADKK</sequence>
<dbReference type="Proteomes" id="UP001193734">
    <property type="component" value="Unassembled WGS sequence"/>
</dbReference>
<proteinExistence type="predicted"/>
<evidence type="ECO:0000256" key="1">
    <source>
        <dbReference type="SAM" id="MobiDB-lite"/>
    </source>
</evidence>
<evidence type="ECO:0000313" key="3">
    <source>
        <dbReference type="Proteomes" id="UP001193734"/>
    </source>
</evidence>
<organism evidence="2 3">
    <name type="scientific">Xylanibacter rodentium</name>
    <dbReference type="NCBI Taxonomy" id="2736289"/>
    <lineage>
        <taxon>Bacteria</taxon>
        <taxon>Pseudomonadati</taxon>
        <taxon>Bacteroidota</taxon>
        <taxon>Bacteroidia</taxon>
        <taxon>Bacteroidales</taxon>
        <taxon>Prevotellaceae</taxon>
        <taxon>Xylanibacter</taxon>
    </lineage>
</organism>
<dbReference type="GeneID" id="82157111"/>
<evidence type="ECO:0000313" key="2">
    <source>
        <dbReference type="EMBL" id="NPE13685.1"/>
    </source>
</evidence>
<gene>
    <name evidence="2" type="ORF">HPS55_04975</name>
</gene>
<accession>A0ABX2AVJ3</accession>
<reference evidence="2 3" key="1">
    <citation type="submission" date="2020-05" db="EMBL/GenBank/DDBJ databases">
        <title>Distinct polysaccharide utilization as determinants for interspecies competition between intestinal Prevotella spp.</title>
        <authorList>
            <person name="Galvez E.J.C."/>
            <person name="Iljazovic A."/>
            <person name="Strowig T."/>
        </authorList>
    </citation>
    <scope>NUCLEOTIDE SEQUENCE [LARGE SCALE GENOMIC DNA]</scope>
    <source>
        <strain evidence="2 3">PROD</strain>
    </source>
</reference>